<feature type="site" description="Transition state stabilizer" evidence="6">
    <location>
        <position position="194"/>
    </location>
</feature>
<comment type="catalytic activity">
    <reaction evidence="6">
        <text>acetate + ATP = acetyl phosphate + ADP</text>
        <dbReference type="Rhea" id="RHEA:11352"/>
        <dbReference type="ChEBI" id="CHEBI:22191"/>
        <dbReference type="ChEBI" id="CHEBI:30089"/>
        <dbReference type="ChEBI" id="CHEBI:30616"/>
        <dbReference type="ChEBI" id="CHEBI:456216"/>
        <dbReference type="EC" id="2.7.2.1"/>
    </reaction>
</comment>
<dbReference type="EMBL" id="BSTJ01000014">
    <property type="protein sequence ID" value="GLY80369.1"/>
    <property type="molecule type" value="Genomic_DNA"/>
</dbReference>
<keyword evidence="5 6" id="KW-0067">ATP-binding</keyword>
<dbReference type="GO" id="GO:0005524">
    <property type="term" value="F:ATP binding"/>
    <property type="evidence" value="ECO:0007669"/>
    <property type="project" value="UniProtKB-KW"/>
</dbReference>
<feature type="binding site" evidence="6">
    <location>
        <begin position="235"/>
        <end position="237"/>
    </location>
    <ligand>
        <name>ATP</name>
        <dbReference type="ChEBI" id="CHEBI:30616"/>
    </ligand>
</feature>
<dbReference type="PROSITE" id="PS01076">
    <property type="entry name" value="ACETATE_KINASE_2"/>
    <property type="match status" value="1"/>
</dbReference>
<feature type="binding site" evidence="6">
    <location>
        <begin position="161"/>
        <end position="165"/>
    </location>
    <ligand>
        <name>ATP</name>
        <dbReference type="ChEBI" id="CHEBI:30616"/>
    </ligand>
</feature>
<keyword evidence="6" id="KW-0963">Cytoplasm</keyword>
<gene>
    <name evidence="6 8" type="primary">ackA</name>
    <name evidence="8" type="ORF">Airi01_086360</name>
</gene>
<evidence type="ECO:0000256" key="4">
    <source>
        <dbReference type="ARBA" id="ARBA00022777"/>
    </source>
</evidence>
<name>A0A9W6RRR4_9ACTN</name>
<dbReference type="PROSITE" id="PS01075">
    <property type="entry name" value="ACETATE_KINASE_1"/>
    <property type="match status" value="1"/>
</dbReference>
<keyword evidence="4 6" id="KW-0418">Kinase</keyword>
<protein>
    <recommendedName>
        <fullName evidence="6">Acetate kinase</fullName>
        <ecNumber evidence="6">2.7.2.1</ecNumber>
    </recommendedName>
    <alternativeName>
        <fullName evidence="6">Acetokinase</fullName>
    </alternativeName>
</protein>
<keyword evidence="3 6" id="KW-0547">Nucleotide-binding</keyword>
<dbReference type="NCBIfam" id="TIGR00016">
    <property type="entry name" value="ackA"/>
    <property type="match status" value="1"/>
</dbReference>
<organism evidence="8 9">
    <name type="scientific">Actinoallomurus iriomotensis</name>
    <dbReference type="NCBI Taxonomy" id="478107"/>
    <lineage>
        <taxon>Bacteria</taxon>
        <taxon>Bacillati</taxon>
        <taxon>Actinomycetota</taxon>
        <taxon>Actinomycetes</taxon>
        <taxon>Streptosporangiales</taxon>
        <taxon>Thermomonosporaceae</taxon>
        <taxon>Actinoallomurus</taxon>
    </lineage>
</organism>
<reference evidence="8" key="1">
    <citation type="submission" date="2023-03" db="EMBL/GenBank/DDBJ databases">
        <title>Actinoallomurus iriomotensis NBRC 103681.</title>
        <authorList>
            <person name="Ichikawa N."/>
            <person name="Sato H."/>
            <person name="Tonouchi N."/>
        </authorList>
    </citation>
    <scope>NUCLEOTIDE SEQUENCE</scope>
    <source>
        <strain evidence="8">NBRC 103681</strain>
    </source>
</reference>
<dbReference type="GO" id="GO:0005737">
    <property type="term" value="C:cytoplasm"/>
    <property type="evidence" value="ECO:0007669"/>
    <property type="project" value="UniProtKB-SubCell"/>
</dbReference>
<accession>A0A9W6RRR4</accession>
<dbReference type="Proteomes" id="UP001165135">
    <property type="component" value="Unassembled WGS sequence"/>
</dbReference>
<dbReference type="GO" id="GO:0008776">
    <property type="term" value="F:acetate kinase activity"/>
    <property type="evidence" value="ECO:0007669"/>
    <property type="project" value="UniProtKB-UniRule"/>
</dbReference>
<comment type="subunit">
    <text evidence="6">Homodimer.</text>
</comment>
<feature type="binding site" evidence="6">
    <location>
        <position position="46"/>
    </location>
    <ligand>
        <name>substrate</name>
    </ligand>
</feature>
<evidence type="ECO:0000256" key="1">
    <source>
        <dbReference type="ARBA" id="ARBA00008748"/>
    </source>
</evidence>
<dbReference type="AlphaFoldDB" id="A0A9W6RRR4"/>
<dbReference type="InterPro" id="IPR000890">
    <property type="entry name" value="Aliphatic_acid_kin_short-chain"/>
</dbReference>
<evidence type="ECO:0000256" key="2">
    <source>
        <dbReference type="ARBA" id="ARBA00022679"/>
    </source>
</evidence>
<feature type="binding site" evidence="6">
    <location>
        <begin position="274"/>
        <end position="278"/>
    </location>
    <ligand>
        <name>ATP</name>
        <dbReference type="ChEBI" id="CHEBI:30616"/>
    </ligand>
</feature>
<dbReference type="InterPro" id="IPR004372">
    <property type="entry name" value="Ac/propionate_kinase"/>
</dbReference>
<evidence type="ECO:0000256" key="7">
    <source>
        <dbReference type="RuleBase" id="RU003835"/>
    </source>
</evidence>
<keyword evidence="2 6" id="KW-0808">Transferase</keyword>
<comment type="cofactor">
    <cofactor evidence="6">
        <name>Mg(2+)</name>
        <dbReference type="ChEBI" id="CHEBI:18420"/>
    </cofactor>
    <cofactor evidence="6">
        <name>Mn(2+)</name>
        <dbReference type="ChEBI" id="CHEBI:29035"/>
    </cofactor>
    <text evidence="6">Mg(2+). Can also accept Mn(2+).</text>
</comment>
<comment type="subcellular location">
    <subcellularLocation>
        <location evidence="6">Cytoplasm</location>
    </subcellularLocation>
</comment>
<dbReference type="SUPFAM" id="SSF53067">
    <property type="entry name" value="Actin-like ATPase domain"/>
    <property type="match status" value="2"/>
</dbReference>
<evidence type="ECO:0000256" key="5">
    <source>
        <dbReference type="ARBA" id="ARBA00022840"/>
    </source>
</evidence>
<dbReference type="InterPro" id="IPR043129">
    <property type="entry name" value="ATPase_NBD"/>
</dbReference>
<feature type="active site" description="Proton donor/acceptor" evidence="6">
    <location>
        <position position="103"/>
    </location>
</feature>
<dbReference type="Pfam" id="PF00871">
    <property type="entry name" value="Acetate_kinase"/>
    <property type="match status" value="1"/>
</dbReference>
<feature type="site" description="Transition state stabilizer" evidence="6">
    <location>
        <position position="135"/>
    </location>
</feature>
<comment type="function">
    <text evidence="6">Catalyzes the formation of acetyl phosphate from acetate and ATP. Can also catalyze the reverse reaction.</text>
</comment>
<feature type="binding site" evidence="6">
    <location>
        <position position="325"/>
    </location>
    <ligand>
        <name>Mg(2+)</name>
        <dbReference type="ChEBI" id="CHEBI:18420"/>
    </ligand>
</feature>
<proteinExistence type="inferred from homology"/>
<dbReference type="InterPro" id="IPR023865">
    <property type="entry name" value="Aliphatic_acid_kinase_CS"/>
</dbReference>
<evidence type="ECO:0000256" key="3">
    <source>
        <dbReference type="ARBA" id="ARBA00022741"/>
    </source>
</evidence>
<dbReference type="GO" id="GO:0000287">
    <property type="term" value="F:magnesium ion binding"/>
    <property type="evidence" value="ECO:0007669"/>
    <property type="project" value="UniProtKB-UniRule"/>
</dbReference>
<comment type="caution">
    <text evidence="6">Lacks conserved residue(s) required for the propagation of feature annotation.</text>
</comment>
<dbReference type="PANTHER" id="PTHR21060">
    <property type="entry name" value="ACETATE KINASE"/>
    <property type="match status" value="1"/>
</dbReference>
<evidence type="ECO:0000313" key="8">
    <source>
        <dbReference type="EMBL" id="GLY80369.1"/>
    </source>
</evidence>
<dbReference type="RefSeq" id="WP_285633188.1">
    <property type="nucleotide sequence ID" value="NZ_BSTJ01000014.1"/>
</dbReference>
<evidence type="ECO:0000313" key="9">
    <source>
        <dbReference type="Proteomes" id="UP001165135"/>
    </source>
</evidence>
<comment type="pathway">
    <text evidence="6">Metabolic intermediate biosynthesis; acetyl-CoA biosynthesis; acetyl-CoA from acetate: step 1/2.</text>
</comment>
<sequence>MRILVVNAGSSSLKLSLLDHDDTVLARPAGLDDLRDLPAPDAIGHRVVHGGAEFTDPVLIDDDVEARLRALTELAPLHQPKSLHGIDAVRAVRPGVPEVACFDTAFHAHLPEAAATYALPAAWREKYGIRRYGFHGLSHAYATRRVAELLGHVPERLVVCHLGAGASLCAVAHGRSVDTTMGFTPLEGLVMATRSGSVDPGLLLWLQERTGLAPGELADTLEHRSGLLALTGTADMREIGEGLGLEVYLHRLRAGVAAMAAALGGLDTLVFTGGVGEHATGVRRRAAEGLGFLGVALDPAREDTTDAEIGHTGAPVRAFVVTSREDLEIAAGVRALI</sequence>
<dbReference type="GO" id="GO:0006085">
    <property type="term" value="P:acetyl-CoA biosynthetic process"/>
    <property type="evidence" value="ECO:0007669"/>
    <property type="project" value="UniProtKB-UniRule"/>
</dbReference>
<comment type="similarity">
    <text evidence="1 6 7">Belongs to the acetokinase family.</text>
</comment>
<evidence type="ECO:0000256" key="6">
    <source>
        <dbReference type="HAMAP-Rule" id="MF_00020"/>
    </source>
</evidence>
<dbReference type="GO" id="GO:0006083">
    <property type="term" value="P:acetate metabolic process"/>
    <property type="evidence" value="ECO:0007669"/>
    <property type="project" value="TreeGrafter"/>
</dbReference>
<dbReference type="EC" id="2.7.2.1" evidence="6"/>
<dbReference type="HAMAP" id="MF_00020">
    <property type="entry name" value="Acetate_kinase"/>
    <property type="match status" value="1"/>
</dbReference>
<dbReference type="Gene3D" id="3.30.420.40">
    <property type="match status" value="2"/>
</dbReference>
<keyword evidence="6" id="KW-0460">Magnesium</keyword>
<comment type="caution">
    <text evidence="8">The sequence shown here is derived from an EMBL/GenBank/DDBJ whole genome shotgun (WGS) entry which is preliminary data.</text>
</comment>
<dbReference type="PRINTS" id="PR00471">
    <property type="entry name" value="ACETATEKNASE"/>
</dbReference>
<dbReference type="PANTHER" id="PTHR21060:SF15">
    <property type="entry name" value="ACETATE KINASE-RELATED"/>
    <property type="match status" value="1"/>
</dbReference>
<keyword evidence="6" id="KW-0479">Metal-binding</keyword>